<gene>
    <name evidence="2" type="ORF">N4264_18505</name>
</gene>
<protein>
    <recommendedName>
        <fullName evidence="4">Secreted protein</fullName>
    </recommendedName>
</protein>
<evidence type="ECO:0008006" key="4">
    <source>
        <dbReference type="Google" id="ProtNLM"/>
    </source>
</evidence>
<keyword evidence="1" id="KW-0732">Signal</keyword>
<keyword evidence="3" id="KW-1185">Reference proteome</keyword>
<feature type="signal peptide" evidence="1">
    <location>
        <begin position="1"/>
        <end position="25"/>
    </location>
</feature>
<proteinExistence type="predicted"/>
<evidence type="ECO:0000256" key="1">
    <source>
        <dbReference type="SAM" id="SignalP"/>
    </source>
</evidence>
<name>A0ABY6B9I6_9GAMM</name>
<evidence type="ECO:0000313" key="3">
    <source>
        <dbReference type="Proteomes" id="UP001064632"/>
    </source>
</evidence>
<dbReference type="EMBL" id="CP104694">
    <property type="protein sequence ID" value="UXI66728.1"/>
    <property type="molecule type" value="Genomic_DNA"/>
</dbReference>
<accession>A0ABY6B9I6</accession>
<reference evidence="2" key="1">
    <citation type="submission" date="2022-09" db="EMBL/GenBank/DDBJ databases">
        <title>Tahibacter sp. nov., isolated from a fresh water.</title>
        <authorList>
            <person name="Baek J.H."/>
            <person name="Lee J.K."/>
            <person name="Kim J.M."/>
            <person name="Jeon C.O."/>
        </authorList>
    </citation>
    <scope>NUCLEOTIDE SEQUENCE</scope>
    <source>
        <strain evidence="2">W38</strain>
    </source>
</reference>
<feature type="chain" id="PRO_5047469619" description="Secreted protein" evidence="1">
    <location>
        <begin position="26"/>
        <end position="317"/>
    </location>
</feature>
<organism evidence="2 3">
    <name type="scientific">Tahibacter amnicola</name>
    <dbReference type="NCBI Taxonomy" id="2976241"/>
    <lineage>
        <taxon>Bacteria</taxon>
        <taxon>Pseudomonadati</taxon>
        <taxon>Pseudomonadota</taxon>
        <taxon>Gammaproteobacteria</taxon>
        <taxon>Lysobacterales</taxon>
        <taxon>Rhodanobacteraceae</taxon>
        <taxon>Tahibacter</taxon>
    </lineage>
</organism>
<dbReference type="Proteomes" id="UP001064632">
    <property type="component" value="Chromosome"/>
</dbReference>
<evidence type="ECO:0000313" key="2">
    <source>
        <dbReference type="EMBL" id="UXI66728.1"/>
    </source>
</evidence>
<dbReference type="RefSeq" id="WP_261693708.1">
    <property type="nucleotide sequence ID" value="NZ_CP104694.1"/>
</dbReference>
<sequence length="317" mass="34693">MLIRLVTGAVLLGALALGIAGDVQAAVPALRCEGCTPAQSRQMVLSRPGLGIRFTYGFSNHHVRKFQVMLDGAGKQEDLTPEELAKATRIAVDMPVDTDVQRLWSLLDQIHTLNPDLIEHGRVNVDLGDVGVTAGTNGMRPFDISRVAWDAPRGQEYQRFMQRMRDLLKSQAGTQALNRDLASAIHDFLPGIKGVYIEGGSSGGTVGMSFEGTSETIDLKVCDPAGNCVFLHYTTGTKSLVYDHAEDPSNNVWPSQLDQFPYTWRFHDRNDAIEFGRNVARHGGGGFTMGLNNCFEAVVTCARTSTNFIGCRVDCMW</sequence>